<feature type="region of interest" description="Disordered" evidence="1">
    <location>
        <begin position="38"/>
        <end position="68"/>
    </location>
</feature>
<reference evidence="2" key="2">
    <citation type="submission" date="2008-12" db="EMBL/GenBank/DDBJ databases">
        <title>Improved gene annotation of the rice (Oryza sativa) genomes.</title>
        <authorList>
            <person name="Wang J."/>
            <person name="Li R."/>
            <person name="Fan W."/>
            <person name="Huang Q."/>
            <person name="Zhang J."/>
            <person name="Zhou Y."/>
            <person name="Hu Y."/>
            <person name="Zi S."/>
            <person name="Li J."/>
            <person name="Ni P."/>
            <person name="Zheng H."/>
            <person name="Zhang Y."/>
            <person name="Zhao M."/>
            <person name="Hao Q."/>
            <person name="McDermott J."/>
            <person name="Samudrala R."/>
            <person name="Kristiansen K."/>
            <person name="Wong G.K.-S."/>
        </authorList>
    </citation>
    <scope>NUCLEOTIDE SEQUENCE</scope>
</reference>
<feature type="compositionally biased region" description="Acidic residues" evidence="1">
    <location>
        <begin position="50"/>
        <end position="60"/>
    </location>
</feature>
<reference evidence="2" key="1">
    <citation type="journal article" date="2005" name="PLoS Biol.">
        <title>The genomes of Oryza sativa: a history of duplications.</title>
        <authorList>
            <person name="Yu J."/>
            <person name="Wang J."/>
            <person name="Lin W."/>
            <person name="Li S."/>
            <person name="Li H."/>
            <person name="Zhou J."/>
            <person name="Ni P."/>
            <person name="Dong W."/>
            <person name="Hu S."/>
            <person name="Zeng C."/>
            <person name="Zhang J."/>
            <person name="Zhang Y."/>
            <person name="Li R."/>
            <person name="Xu Z."/>
            <person name="Li S."/>
            <person name="Li X."/>
            <person name="Zheng H."/>
            <person name="Cong L."/>
            <person name="Lin L."/>
            <person name="Yin J."/>
            <person name="Geng J."/>
            <person name="Li G."/>
            <person name="Shi J."/>
            <person name="Liu J."/>
            <person name="Lv H."/>
            <person name="Li J."/>
            <person name="Wang J."/>
            <person name="Deng Y."/>
            <person name="Ran L."/>
            <person name="Shi X."/>
            <person name="Wang X."/>
            <person name="Wu Q."/>
            <person name="Li C."/>
            <person name="Ren X."/>
            <person name="Wang J."/>
            <person name="Wang X."/>
            <person name="Li D."/>
            <person name="Liu D."/>
            <person name="Zhang X."/>
            <person name="Ji Z."/>
            <person name="Zhao W."/>
            <person name="Sun Y."/>
            <person name="Zhang Z."/>
            <person name="Bao J."/>
            <person name="Han Y."/>
            <person name="Dong L."/>
            <person name="Ji J."/>
            <person name="Chen P."/>
            <person name="Wu S."/>
            <person name="Liu J."/>
            <person name="Xiao Y."/>
            <person name="Bu D."/>
            <person name="Tan J."/>
            <person name="Yang L."/>
            <person name="Ye C."/>
            <person name="Zhang J."/>
            <person name="Xu J."/>
            <person name="Zhou Y."/>
            <person name="Yu Y."/>
            <person name="Zhang B."/>
            <person name="Zhuang S."/>
            <person name="Wei H."/>
            <person name="Liu B."/>
            <person name="Lei M."/>
            <person name="Yu H."/>
            <person name="Li Y."/>
            <person name="Xu H."/>
            <person name="Wei S."/>
            <person name="He X."/>
            <person name="Fang L."/>
            <person name="Zhang Z."/>
            <person name="Zhang Y."/>
            <person name="Huang X."/>
            <person name="Su Z."/>
            <person name="Tong W."/>
            <person name="Li J."/>
            <person name="Tong Z."/>
            <person name="Li S."/>
            <person name="Ye J."/>
            <person name="Wang L."/>
            <person name="Fang L."/>
            <person name="Lei T."/>
            <person name="Chen C."/>
            <person name="Chen H."/>
            <person name="Xu Z."/>
            <person name="Li H."/>
            <person name="Huang H."/>
            <person name="Zhang F."/>
            <person name="Xu H."/>
            <person name="Li N."/>
            <person name="Zhao C."/>
            <person name="Li S."/>
            <person name="Dong L."/>
            <person name="Huang Y."/>
            <person name="Li L."/>
            <person name="Xi Y."/>
            <person name="Qi Q."/>
            <person name="Li W."/>
            <person name="Zhang B."/>
            <person name="Hu W."/>
            <person name="Zhang Y."/>
            <person name="Tian X."/>
            <person name="Jiao Y."/>
            <person name="Liang X."/>
            <person name="Jin J."/>
            <person name="Gao L."/>
            <person name="Zheng W."/>
            <person name="Hao B."/>
            <person name="Liu S."/>
            <person name="Wang W."/>
            <person name="Yuan L."/>
            <person name="Cao M."/>
            <person name="McDermott J."/>
            <person name="Samudrala R."/>
            <person name="Wang J."/>
            <person name="Wong G.K."/>
            <person name="Yang H."/>
        </authorList>
    </citation>
    <scope>NUCLEOTIDE SEQUENCE [LARGE SCALE GENOMIC DNA]</scope>
</reference>
<evidence type="ECO:0000313" key="2">
    <source>
        <dbReference type="EMBL" id="EAZ44151.1"/>
    </source>
</evidence>
<sequence>MADVRAEELGDTKFSIGTSTMVDPLGYTCWAKHGEQELGSGAVADRSGADNDEEGDEDEHDMFIPSPLDGEMIDVDLDLLQDMLRDVEDPSYNEKDSMKFSRLVSDSEIAL</sequence>
<proteinExistence type="predicted"/>
<evidence type="ECO:0000256" key="1">
    <source>
        <dbReference type="SAM" id="MobiDB-lite"/>
    </source>
</evidence>
<accession>A3BX62</accession>
<dbReference type="Proteomes" id="UP000007752">
    <property type="component" value="Chromosome 9"/>
</dbReference>
<dbReference type="EMBL" id="CM000146">
    <property type="protein sequence ID" value="EAZ44151.1"/>
    <property type="molecule type" value="Genomic_DNA"/>
</dbReference>
<dbReference type="AlphaFoldDB" id="A3BX62"/>
<gene>
    <name evidence="2" type="ORF">OsJ_28775</name>
</gene>
<organism evidence="2">
    <name type="scientific">Oryza sativa subsp. japonica</name>
    <name type="common">Rice</name>
    <dbReference type="NCBI Taxonomy" id="39947"/>
    <lineage>
        <taxon>Eukaryota</taxon>
        <taxon>Viridiplantae</taxon>
        <taxon>Streptophyta</taxon>
        <taxon>Embryophyta</taxon>
        <taxon>Tracheophyta</taxon>
        <taxon>Spermatophyta</taxon>
        <taxon>Magnoliopsida</taxon>
        <taxon>Liliopsida</taxon>
        <taxon>Poales</taxon>
        <taxon>Poaceae</taxon>
        <taxon>BOP clade</taxon>
        <taxon>Oryzoideae</taxon>
        <taxon>Oryzeae</taxon>
        <taxon>Oryzinae</taxon>
        <taxon>Oryza</taxon>
        <taxon>Oryza sativa</taxon>
    </lineage>
</organism>
<name>A3BX62_ORYSJ</name>
<protein>
    <submittedName>
        <fullName evidence="2">Uncharacterized protein</fullName>
    </submittedName>
</protein>